<keyword evidence="10" id="KW-0472">Membrane</keyword>
<dbReference type="GO" id="GO:0005524">
    <property type="term" value="F:ATP binding"/>
    <property type="evidence" value="ECO:0007669"/>
    <property type="project" value="UniProtKB-KW"/>
</dbReference>
<dbReference type="EMBL" id="UHIC01000001">
    <property type="protein sequence ID" value="SUO95722.1"/>
    <property type="molecule type" value="Genomic_DNA"/>
</dbReference>
<dbReference type="PANTHER" id="PTHR43790">
    <property type="entry name" value="CARBOHYDRATE TRANSPORT ATP-BINDING PROTEIN MG119-RELATED"/>
    <property type="match status" value="1"/>
</dbReference>
<protein>
    <submittedName>
        <fullName evidence="12">Ribose import ATP-binding protein RbsA</fullName>
        <ecNumber evidence="12">3.6.3.17</ecNumber>
    </submittedName>
</protein>
<dbReference type="InterPro" id="IPR050107">
    <property type="entry name" value="ABC_carbohydrate_import_ATPase"/>
</dbReference>
<evidence type="ECO:0000256" key="8">
    <source>
        <dbReference type="ARBA" id="ARBA00022840"/>
    </source>
</evidence>
<dbReference type="Proteomes" id="UP000254601">
    <property type="component" value="Unassembled WGS sequence"/>
</dbReference>
<dbReference type="Gene3D" id="3.40.50.300">
    <property type="entry name" value="P-loop containing nucleotide triphosphate hydrolases"/>
    <property type="match status" value="2"/>
</dbReference>
<dbReference type="EC" id="3.6.3.17" evidence="12"/>
<dbReference type="GO" id="GO:0005886">
    <property type="term" value="C:plasma membrane"/>
    <property type="evidence" value="ECO:0007669"/>
    <property type="project" value="UniProtKB-SubCell"/>
</dbReference>
<evidence type="ECO:0000259" key="11">
    <source>
        <dbReference type="PROSITE" id="PS50893"/>
    </source>
</evidence>
<feature type="domain" description="ABC transporter" evidence="11">
    <location>
        <begin position="251"/>
        <end position="496"/>
    </location>
</feature>
<dbReference type="InterPro" id="IPR003439">
    <property type="entry name" value="ABC_transporter-like_ATP-bd"/>
</dbReference>
<keyword evidence="3" id="KW-0813">Transport</keyword>
<keyword evidence="9" id="KW-1278">Translocase</keyword>
<dbReference type="GO" id="GO:0015749">
    <property type="term" value="P:monosaccharide transmembrane transport"/>
    <property type="evidence" value="ECO:0007669"/>
    <property type="project" value="UniProtKB-ARBA"/>
</dbReference>
<dbReference type="CDD" id="cd03215">
    <property type="entry name" value="ABC_Carb_Monos_II"/>
    <property type="match status" value="1"/>
</dbReference>
<reference evidence="12 13" key="1">
    <citation type="submission" date="2018-06" db="EMBL/GenBank/DDBJ databases">
        <authorList>
            <consortium name="Pathogen Informatics"/>
            <person name="Doyle S."/>
        </authorList>
    </citation>
    <scope>NUCLEOTIDE SEQUENCE [LARGE SCALE GENOMIC DNA]</scope>
    <source>
        <strain evidence="12 13">NCTC13337</strain>
    </source>
</reference>
<evidence type="ECO:0000313" key="13">
    <source>
        <dbReference type="Proteomes" id="UP000254601"/>
    </source>
</evidence>
<dbReference type="RefSeq" id="WP_072576025.1">
    <property type="nucleotide sequence ID" value="NZ_LWHB01000044.1"/>
</dbReference>
<dbReference type="CDD" id="cd03216">
    <property type="entry name" value="ABC_Carb_Monos_I"/>
    <property type="match status" value="1"/>
</dbReference>
<evidence type="ECO:0000256" key="3">
    <source>
        <dbReference type="ARBA" id="ARBA00022448"/>
    </source>
</evidence>
<evidence type="ECO:0000256" key="6">
    <source>
        <dbReference type="ARBA" id="ARBA00022737"/>
    </source>
</evidence>
<dbReference type="SMART" id="SM00382">
    <property type="entry name" value="AAA"/>
    <property type="match status" value="2"/>
</dbReference>
<dbReference type="InterPro" id="IPR027417">
    <property type="entry name" value="P-loop_NTPase"/>
</dbReference>
<proteinExistence type="predicted"/>
<evidence type="ECO:0000256" key="4">
    <source>
        <dbReference type="ARBA" id="ARBA00022475"/>
    </source>
</evidence>
<dbReference type="GO" id="GO:0016887">
    <property type="term" value="F:ATP hydrolysis activity"/>
    <property type="evidence" value="ECO:0007669"/>
    <property type="project" value="InterPro"/>
</dbReference>
<keyword evidence="8 12" id="KW-0067">ATP-binding</keyword>
<keyword evidence="6" id="KW-0677">Repeat</keyword>
<dbReference type="FunFam" id="3.40.50.300:FF:000127">
    <property type="entry name" value="Ribose import ATP-binding protein RbsA"/>
    <property type="match status" value="1"/>
</dbReference>
<accession>A0A380MTX7</accession>
<gene>
    <name evidence="12" type="primary">rbsA_2</name>
    <name evidence="12" type="ORF">NCTC13337_01552</name>
</gene>
<feature type="domain" description="ABC transporter" evidence="11">
    <location>
        <begin position="8"/>
        <end position="243"/>
    </location>
</feature>
<dbReference type="InterPro" id="IPR017871">
    <property type="entry name" value="ABC_transporter-like_CS"/>
</dbReference>
<evidence type="ECO:0000313" key="12">
    <source>
        <dbReference type="EMBL" id="SUO95722.1"/>
    </source>
</evidence>
<dbReference type="NCBIfam" id="NF008030">
    <property type="entry name" value="PRK10762.1"/>
    <property type="match status" value="1"/>
</dbReference>
<evidence type="ECO:0000256" key="5">
    <source>
        <dbReference type="ARBA" id="ARBA00022597"/>
    </source>
</evidence>
<keyword evidence="7" id="KW-0547">Nucleotide-binding</keyword>
<comment type="subcellular location">
    <subcellularLocation>
        <location evidence="2">Cell inner membrane</location>
    </subcellularLocation>
    <subcellularLocation>
        <location evidence="1">Cell membrane</location>
        <topology evidence="1">Peripheral membrane protein</topology>
    </subcellularLocation>
</comment>
<keyword evidence="13" id="KW-1185">Reference proteome</keyword>
<dbReference type="PANTHER" id="PTHR43790:SF3">
    <property type="entry name" value="D-ALLOSE IMPORT ATP-BINDING PROTEIN ALSA-RELATED"/>
    <property type="match status" value="1"/>
</dbReference>
<evidence type="ECO:0000256" key="7">
    <source>
        <dbReference type="ARBA" id="ARBA00022741"/>
    </source>
</evidence>
<evidence type="ECO:0000256" key="9">
    <source>
        <dbReference type="ARBA" id="ARBA00022967"/>
    </source>
</evidence>
<dbReference type="SUPFAM" id="SSF52540">
    <property type="entry name" value="P-loop containing nucleoside triphosphate hydrolases"/>
    <property type="match status" value="2"/>
</dbReference>
<keyword evidence="12" id="KW-0378">Hydrolase</keyword>
<organism evidence="12 13">
    <name type="scientific">Suttonella ornithocola</name>
    <dbReference type="NCBI Taxonomy" id="279832"/>
    <lineage>
        <taxon>Bacteria</taxon>
        <taxon>Pseudomonadati</taxon>
        <taxon>Pseudomonadota</taxon>
        <taxon>Gammaproteobacteria</taxon>
        <taxon>Cardiobacteriales</taxon>
        <taxon>Cardiobacteriaceae</taxon>
        <taxon>Suttonella</taxon>
    </lineage>
</organism>
<evidence type="ECO:0000256" key="10">
    <source>
        <dbReference type="ARBA" id="ARBA00023136"/>
    </source>
</evidence>
<keyword evidence="4" id="KW-1003">Cell membrane</keyword>
<dbReference type="InterPro" id="IPR003593">
    <property type="entry name" value="AAA+_ATPase"/>
</dbReference>
<dbReference type="OrthoDB" id="9805029at2"/>
<dbReference type="AlphaFoldDB" id="A0A380MTX7"/>
<sequence>MSELEPILSLSAIDKSFPGVKALNQASLNVYSGEVMALIGENGAGKSTLMKVLTGIYQADSGNILYQGKPAQFSGPRESQEAGISIIHQELNLISELSVAENIFLGREITHWGKIQWSQLYAQAEALLATLEVSFSAHEKVANLSIGQQQMVEIAKVLSFASKVIIMDEPTDALTDKETKALHRIVARLRDKGRGIVYISHRLPEIFAICDKVTVLRDGAFVCEKSVAEITEAQLIEFMVGRTLTDQYPHVKIEAGEKVLEVKQLSGHGIEKASFSVRAGEIVGIFGLMGAGRTELVKMIYGALPAQSGSMMLQGKSIRCRTPREGLRHGIAYVSEDRKKDGLVLGMPVKENISLSALQQFVHYGKINLKEETKVAEQYRTQMNIRTPSVQKMVGLLSGGNQQKVAIAKGLLIEPIVLIIDEPTRGIDVGARKEIYQLLNVLKEKGIAIIMVSSDMPEILGMSDRILTLQKGRLTAEFLREEATQEKLLQASIVTSQQATEIA</sequence>
<evidence type="ECO:0000256" key="1">
    <source>
        <dbReference type="ARBA" id="ARBA00004202"/>
    </source>
</evidence>
<dbReference type="PROSITE" id="PS50893">
    <property type="entry name" value="ABC_TRANSPORTER_2"/>
    <property type="match status" value="2"/>
</dbReference>
<keyword evidence="5" id="KW-0762">Sugar transport</keyword>
<dbReference type="PROSITE" id="PS00211">
    <property type="entry name" value="ABC_TRANSPORTER_1"/>
    <property type="match status" value="1"/>
</dbReference>
<dbReference type="FunFam" id="3.40.50.300:FF:000126">
    <property type="entry name" value="Galactose/methyl galactoside import ATP-binding protein MglA"/>
    <property type="match status" value="1"/>
</dbReference>
<evidence type="ECO:0000256" key="2">
    <source>
        <dbReference type="ARBA" id="ARBA00004533"/>
    </source>
</evidence>
<name>A0A380MTX7_9GAMM</name>
<dbReference type="Pfam" id="PF00005">
    <property type="entry name" value="ABC_tran"/>
    <property type="match status" value="2"/>
</dbReference>